<keyword evidence="2" id="KW-0812">Transmembrane</keyword>
<feature type="transmembrane region" description="Helical" evidence="2">
    <location>
        <begin position="12"/>
        <end position="38"/>
    </location>
</feature>
<organism evidence="3 4">
    <name type="scientific">Ceratopteris richardii</name>
    <name type="common">Triangle waterfern</name>
    <dbReference type="NCBI Taxonomy" id="49495"/>
    <lineage>
        <taxon>Eukaryota</taxon>
        <taxon>Viridiplantae</taxon>
        <taxon>Streptophyta</taxon>
        <taxon>Embryophyta</taxon>
        <taxon>Tracheophyta</taxon>
        <taxon>Polypodiopsida</taxon>
        <taxon>Polypodiidae</taxon>
        <taxon>Polypodiales</taxon>
        <taxon>Pteridineae</taxon>
        <taxon>Pteridaceae</taxon>
        <taxon>Parkerioideae</taxon>
        <taxon>Ceratopteris</taxon>
    </lineage>
</organism>
<protein>
    <submittedName>
        <fullName evidence="3">Uncharacterized protein</fullName>
    </submittedName>
</protein>
<evidence type="ECO:0000313" key="3">
    <source>
        <dbReference type="EMBL" id="KAH7306902.1"/>
    </source>
</evidence>
<dbReference type="Proteomes" id="UP000825935">
    <property type="component" value="Chromosome 22"/>
</dbReference>
<gene>
    <name evidence="3" type="ORF">KP509_22G036500</name>
</gene>
<keyword evidence="4" id="KW-1185">Reference proteome</keyword>
<feature type="region of interest" description="Disordered" evidence="1">
    <location>
        <begin position="46"/>
        <end position="75"/>
    </location>
</feature>
<evidence type="ECO:0000256" key="2">
    <source>
        <dbReference type="SAM" id="Phobius"/>
    </source>
</evidence>
<sequence>MNAGAAERTMVGAIRILVIFLVLYVNQCLSSSTYIAALNASYSPSKTREVSPTIPLRPRRMLGPRRSSGHGSESKLQVVCNGNAATKGAINANTTRSLHTWGSRNLPQDRPSHRRHARQCRSCSRLHPDQNSTILGTSYGAEKRTVPTGSNPLHN</sequence>
<feature type="region of interest" description="Disordered" evidence="1">
    <location>
        <begin position="99"/>
        <end position="155"/>
    </location>
</feature>
<comment type="caution">
    <text evidence="3">The sequence shown here is derived from an EMBL/GenBank/DDBJ whole genome shotgun (WGS) entry which is preliminary data.</text>
</comment>
<dbReference type="EMBL" id="CM035427">
    <property type="protein sequence ID" value="KAH7306902.1"/>
    <property type="molecule type" value="Genomic_DNA"/>
</dbReference>
<reference evidence="3" key="1">
    <citation type="submission" date="2021-08" db="EMBL/GenBank/DDBJ databases">
        <title>WGS assembly of Ceratopteris richardii.</title>
        <authorList>
            <person name="Marchant D.B."/>
            <person name="Chen G."/>
            <person name="Jenkins J."/>
            <person name="Shu S."/>
            <person name="Leebens-Mack J."/>
            <person name="Grimwood J."/>
            <person name="Schmutz J."/>
            <person name="Soltis P."/>
            <person name="Soltis D."/>
            <person name="Chen Z.-H."/>
        </authorList>
    </citation>
    <scope>NUCLEOTIDE SEQUENCE</scope>
    <source>
        <strain evidence="3">Whitten #5841</strain>
        <tissue evidence="3">Leaf</tissue>
    </source>
</reference>
<evidence type="ECO:0000256" key="1">
    <source>
        <dbReference type="SAM" id="MobiDB-lite"/>
    </source>
</evidence>
<proteinExistence type="predicted"/>
<keyword evidence="2" id="KW-0472">Membrane</keyword>
<accession>A0A8T2S460</accession>
<dbReference type="AlphaFoldDB" id="A0A8T2S460"/>
<name>A0A8T2S460_CERRI</name>
<evidence type="ECO:0000313" key="4">
    <source>
        <dbReference type="Proteomes" id="UP000825935"/>
    </source>
</evidence>
<keyword evidence="2" id="KW-1133">Transmembrane helix</keyword>